<organism evidence="1 2">
    <name type="scientific">Mycoplasmopsis agassizii</name>
    <dbReference type="NCBI Taxonomy" id="33922"/>
    <lineage>
        <taxon>Bacteria</taxon>
        <taxon>Bacillati</taxon>
        <taxon>Mycoplasmatota</taxon>
        <taxon>Mycoplasmoidales</taxon>
        <taxon>Metamycoplasmataceae</taxon>
        <taxon>Mycoplasmopsis</taxon>
    </lineage>
</organism>
<comment type="caution">
    <text evidence="1">The sequence shown here is derived from an EMBL/GenBank/DDBJ whole genome shotgun (WGS) entry which is preliminary data.</text>
</comment>
<dbReference type="AlphaFoldDB" id="A0A269THJ8"/>
<protein>
    <submittedName>
        <fullName evidence="1">Uncharacterized protein</fullName>
    </submittedName>
</protein>
<reference evidence="2" key="1">
    <citation type="submission" date="2017-08" db="EMBL/GenBank/DDBJ databases">
        <authorList>
            <person name="Alvarez-Ponce D."/>
            <person name="Weitzman C.L."/>
            <person name="Tillett R.L."/>
            <person name="Sandmeier F.C."/>
            <person name="Tracy C.R."/>
        </authorList>
    </citation>
    <scope>NUCLEOTIDE SEQUENCE [LARGE SCALE GENOMIC DNA]</scope>
    <source>
        <strain evidence="2">723</strain>
    </source>
</reference>
<sequence length="254" mass="27461">GTNPSTLNIKGTSDLAEFSPHFMSVKVPTNSDIVTLSKGAKNIHLGIDNFDTYQSWSGLTTKAANLFKDSDAKLDNFSNALGAKMVEAALQNTSLTSTTQTYYINPYPISELPTTVAFKSNGNKETTVGSNKTTLLLGGFGGYTQNPIKSNGKPWIDGGDGLSKNYFDYNNVKWYFYGSYEANQDGSNNGVRINRSLLDSNTKPVSYAPTGSDTVVVADPNQYVNNTAIAIRFLLEAIITNDTMSRSTSVDQPA</sequence>
<proteinExistence type="predicted"/>
<gene>
    <name evidence="1" type="ORF">CJJ23_04960</name>
</gene>
<name>A0A269THJ8_9BACT</name>
<accession>A0A269THJ8</accession>
<dbReference type="EMBL" id="NQNY01000036">
    <property type="protein sequence ID" value="PAK20867.1"/>
    <property type="molecule type" value="Genomic_DNA"/>
</dbReference>
<dbReference type="Proteomes" id="UP000216943">
    <property type="component" value="Unassembled WGS sequence"/>
</dbReference>
<evidence type="ECO:0000313" key="1">
    <source>
        <dbReference type="EMBL" id="PAK20867.1"/>
    </source>
</evidence>
<evidence type="ECO:0000313" key="2">
    <source>
        <dbReference type="Proteomes" id="UP000216943"/>
    </source>
</evidence>
<dbReference type="RefSeq" id="WP_180738056.1">
    <property type="nucleotide sequence ID" value="NZ_NQNY01000036.1"/>
</dbReference>
<feature type="non-terminal residue" evidence="1">
    <location>
        <position position="1"/>
    </location>
</feature>